<dbReference type="SUPFAM" id="SSF50978">
    <property type="entry name" value="WD40 repeat-like"/>
    <property type="match status" value="1"/>
</dbReference>
<gene>
    <name evidence="2" type="primary">Contig13697.g14605</name>
    <name evidence="2" type="ORF">STYLEM_7979</name>
</gene>
<feature type="region of interest" description="Disordered" evidence="1">
    <location>
        <begin position="415"/>
        <end position="483"/>
    </location>
</feature>
<feature type="compositionally biased region" description="Low complexity" evidence="1">
    <location>
        <begin position="535"/>
        <end position="544"/>
    </location>
</feature>
<dbReference type="InParanoid" id="A0A078A9X9"/>
<keyword evidence="3" id="KW-1185">Reference proteome</keyword>
<proteinExistence type="predicted"/>
<feature type="compositionally biased region" description="Polar residues" evidence="1">
    <location>
        <begin position="499"/>
        <end position="534"/>
    </location>
</feature>
<name>A0A078A9X9_STYLE</name>
<accession>A0A078A9X9</accession>
<dbReference type="AlphaFoldDB" id="A0A078A9X9"/>
<feature type="region of interest" description="Disordered" evidence="1">
    <location>
        <begin position="702"/>
        <end position="740"/>
    </location>
</feature>
<feature type="compositionally biased region" description="Polar residues" evidence="1">
    <location>
        <begin position="649"/>
        <end position="686"/>
    </location>
</feature>
<feature type="region of interest" description="Disordered" evidence="1">
    <location>
        <begin position="346"/>
        <end position="374"/>
    </location>
</feature>
<sequence>MPRLKSRMSKCSPQVPIFKTKKGRAPTSVILVIFSHRQILLRNPFQLSRKPSQILTWNQELFMCQPSDPLIHLFENFHLKVGGGQVGGGSVRIYLCAVGIAGTTRQDPSEVQQRNILHIKSTILYNKRLHSGIKLSELTSIEDKIEFFHDLLEHISQLKASQISPILINLHPESIVRSGNVQIILTDFFIPLNQISTELNGKGSWYLSQQSPEQLQRGICTKQSLVWQLGCLLYYIKIEKWPFLPNPRQKGQHGLIGVIRRSIILQNYLKYSNDDYNDLISSEVLIEDPQQRIQIEDFIDRIKGLMLNQKPNNQQIGSDSGKRQKQLQSNLYDHEVEEGIVEDDEYCSEDDTQLQQHSQSMFQSQIQNQKQKKAEDLLSNNTNANKIEIESQKLGVSSLKYQSQLKESQKFEIQNYKSEDKSQDFQIQELSPGDYGGDYGYSSNKKDQTSLQSSNLKDLKSQPLSNQSSQNHKLKVSKKTQNEPEELHFDLPEEDDTHQISQVPSFDNLPSSRHSGYQSSRRPSQLDQNSQYMDQSQQKISQYQKSKKQSEKPVASGYNTNQKSVKNAQGFDDLESLQESEVASRHNQTESSFDMAQSYRIKVISQDQPGIGKLDANMLKELEKQTYTQQNKQQPQFKTGKLNIDDQSQKSSAKSFRPRNSQGIKSNLKSSQIKKADSQYQMSQLSARNKVNEHDIPISFVKSERNSERSINNQSRMSQSQLHDEFGCDQSSISQNQETDPNSDCIGFVVGLTESQALGISIEKAEFILFTFENKNNKGQSQDIQIKQRPSNLENIRQVISLISVIPNQRYIVVSTETTVNIFQLDYQYKVQIQFMKQMKIQADSICASFEEPSFFIAKANKVGKAFIDPEKESKVYISSKKLQFYQTDQVKVSAMCYTEMKEEDSDYEVRGSSNRNSTVLVDGFLAIATEDFHFIILKINGKQGKQELIVHLENIHESTITQVLPLTDFTSLLSFVTLSYDTTIHIISQDGEQEYHFGANGQVINGIVIPSRQKDHFIVSAFNEEVEQNEISVYRKDKLQFQVNEKFDKGHFIFDFKLVGNKLFLPVQNKVIRRYELEGF</sequence>
<feature type="compositionally biased region" description="Polar residues" evidence="1">
    <location>
        <begin position="709"/>
        <end position="721"/>
    </location>
</feature>
<feature type="compositionally biased region" description="Low complexity" evidence="1">
    <location>
        <begin position="626"/>
        <end position="639"/>
    </location>
</feature>
<feature type="region of interest" description="Disordered" evidence="1">
    <location>
        <begin position="626"/>
        <end position="686"/>
    </location>
</feature>
<evidence type="ECO:0008006" key="4">
    <source>
        <dbReference type="Google" id="ProtNLM"/>
    </source>
</evidence>
<dbReference type="InterPro" id="IPR036322">
    <property type="entry name" value="WD40_repeat_dom_sf"/>
</dbReference>
<reference evidence="2 3" key="1">
    <citation type="submission" date="2014-06" db="EMBL/GenBank/DDBJ databases">
        <authorList>
            <person name="Swart Estienne"/>
        </authorList>
    </citation>
    <scope>NUCLEOTIDE SEQUENCE [LARGE SCALE GENOMIC DNA]</scope>
    <source>
        <strain evidence="2 3">130c</strain>
    </source>
</reference>
<dbReference type="InterPro" id="IPR011009">
    <property type="entry name" value="Kinase-like_dom_sf"/>
</dbReference>
<evidence type="ECO:0000256" key="1">
    <source>
        <dbReference type="SAM" id="MobiDB-lite"/>
    </source>
</evidence>
<feature type="compositionally biased region" description="Polar residues" evidence="1">
    <location>
        <begin position="449"/>
        <end position="471"/>
    </location>
</feature>
<dbReference type="Proteomes" id="UP000039865">
    <property type="component" value="Unassembled WGS sequence"/>
</dbReference>
<feature type="compositionally biased region" description="Polar residues" evidence="1">
    <location>
        <begin position="353"/>
        <end position="369"/>
    </location>
</feature>
<protein>
    <recommendedName>
        <fullName evidence="4">Protein kinase domain containing protein</fullName>
    </recommendedName>
</protein>
<dbReference type="Gene3D" id="1.10.510.10">
    <property type="entry name" value="Transferase(Phosphotransferase) domain 1"/>
    <property type="match status" value="1"/>
</dbReference>
<dbReference type="EMBL" id="CCKQ01007601">
    <property type="protein sequence ID" value="CDW78994.1"/>
    <property type="molecule type" value="Genomic_DNA"/>
</dbReference>
<evidence type="ECO:0000313" key="3">
    <source>
        <dbReference type="Proteomes" id="UP000039865"/>
    </source>
</evidence>
<feature type="compositionally biased region" description="Polar residues" evidence="1">
    <location>
        <begin position="557"/>
        <end position="567"/>
    </location>
</feature>
<feature type="region of interest" description="Disordered" evidence="1">
    <location>
        <begin position="496"/>
        <end position="567"/>
    </location>
</feature>
<dbReference type="SUPFAM" id="SSF56112">
    <property type="entry name" value="Protein kinase-like (PK-like)"/>
    <property type="match status" value="1"/>
</dbReference>
<feature type="compositionally biased region" description="Polar residues" evidence="1">
    <location>
        <begin position="729"/>
        <end position="740"/>
    </location>
</feature>
<organism evidence="2 3">
    <name type="scientific">Stylonychia lemnae</name>
    <name type="common">Ciliate</name>
    <dbReference type="NCBI Taxonomy" id="5949"/>
    <lineage>
        <taxon>Eukaryota</taxon>
        <taxon>Sar</taxon>
        <taxon>Alveolata</taxon>
        <taxon>Ciliophora</taxon>
        <taxon>Intramacronucleata</taxon>
        <taxon>Spirotrichea</taxon>
        <taxon>Stichotrichia</taxon>
        <taxon>Sporadotrichida</taxon>
        <taxon>Oxytrichidae</taxon>
        <taxon>Stylonychinae</taxon>
        <taxon>Stylonychia</taxon>
    </lineage>
</organism>
<evidence type="ECO:0000313" key="2">
    <source>
        <dbReference type="EMBL" id="CDW78994.1"/>
    </source>
</evidence>